<evidence type="ECO:0000313" key="2">
    <source>
        <dbReference type="EMBL" id="KAF2894300.1"/>
    </source>
</evidence>
<comment type="caution">
    <text evidence="2">The sequence shown here is derived from an EMBL/GenBank/DDBJ whole genome shotgun (WGS) entry which is preliminary data.</text>
</comment>
<dbReference type="Gene3D" id="3.10.100.10">
    <property type="entry name" value="Mannose-Binding Protein A, subunit A"/>
    <property type="match status" value="3"/>
</dbReference>
<organism evidence="2 3">
    <name type="scientific">Ignelater luminosus</name>
    <name type="common">Cucubano</name>
    <name type="synonym">Pyrophorus luminosus</name>
    <dbReference type="NCBI Taxonomy" id="2038154"/>
    <lineage>
        <taxon>Eukaryota</taxon>
        <taxon>Metazoa</taxon>
        <taxon>Ecdysozoa</taxon>
        <taxon>Arthropoda</taxon>
        <taxon>Hexapoda</taxon>
        <taxon>Insecta</taxon>
        <taxon>Pterygota</taxon>
        <taxon>Neoptera</taxon>
        <taxon>Endopterygota</taxon>
        <taxon>Coleoptera</taxon>
        <taxon>Polyphaga</taxon>
        <taxon>Elateriformia</taxon>
        <taxon>Elateroidea</taxon>
        <taxon>Elateridae</taxon>
        <taxon>Agrypninae</taxon>
        <taxon>Pyrophorini</taxon>
        <taxon>Ignelater</taxon>
    </lineage>
</organism>
<reference evidence="2" key="1">
    <citation type="submission" date="2019-08" db="EMBL/GenBank/DDBJ databases">
        <title>The genome of the North American firefly Photinus pyralis.</title>
        <authorList>
            <consortium name="Photinus pyralis genome working group"/>
            <person name="Fallon T.R."/>
            <person name="Sander Lower S.E."/>
            <person name="Weng J.-K."/>
        </authorList>
    </citation>
    <scope>NUCLEOTIDE SEQUENCE</scope>
    <source>
        <strain evidence="2">TRF0915ILg1</strain>
        <tissue evidence="2">Whole body</tissue>
    </source>
</reference>
<dbReference type="OrthoDB" id="6741387at2759"/>
<name>A0A8K0G7B3_IGNLU</name>
<dbReference type="CDD" id="cd00037">
    <property type="entry name" value="CLECT"/>
    <property type="match status" value="2"/>
</dbReference>
<dbReference type="PROSITE" id="PS50041">
    <property type="entry name" value="C_TYPE_LECTIN_2"/>
    <property type="match status" value="1"/>
</dbReference>
<protein>
    <recommendedName>
        <fullName evidence="1">C-type lectin domain-containing protein</fullName>
    </recommendedName>
</protein>
<dbReference type="InterPro" id="IPR016187">
    <property type="entry name" value="CTDL_fold"/>
</dbReference>
<dbReference type="PANTHER" id="PTHR22803">
    <property type="entry name" value="MANNOSE, PHOSPHOLIPASE, LECTIN RECEPTOR RELATED"/>
    <property type="match status" value="1"/>
</dbReference>
<keyword evidence="3" id="KW-1185">Reference proteome</keyword>
<dbReference type="InterPro" id="IPR050111">
    <property type="entry name" value="C-type_lectin/snaclec_domain"/>
</dbReference>
<dbReference type="Pfam" id="PF00059">
    <property type="entry name" value="Lectin_C"/>
    <property type="match status" value="1"/>
</dbReference>
<dbReference type="AlphaFoldDB" id="A0A8K0G7B3"/>
<sequence>MKPSEHGVIDCFEVDKVHYRLIKADMTHSGAVKLCRTFKEELVIIKDIELATVLAEALSESNLMMDSLWTAAKLDPDNEWRWHSSAENTSLPVSKEIKEKFVYHKKIKRNDRRCLAFSRNNHDEPQFRPLPCEGNRAVFCQRPARGPSLSESTHPGWIKIGPREYKIFWPRVTWEGAREKCVQTDINADLAVFVNFEDAQQVSRFLLIGRPSFERAWIGGKWEDNNYVFVSESLALANITDNSGYPPWLYRKIRKFGATSRVLLDRHLDNTTLFIEEKHDRLHPYICYKGTIDDNNTFQDFVFQNYSYRLYFTKKEWNAARDTCEKILFDYGSYLVEIKEKIQFAHLMYIMGENKTEIQHVWVGGRFIKHAWTWVHSNQTIATANDSILHWVRNTSYAPSVERSYVCLVTDRENHLVPINYGTICETKHYFICQFEQKNLRRLQEDENGVAQLNIV</sequence>
<dbReference type="Proteomes" id="UP000801492">
    <property type="component" value="Unassembled WGS sequence"/>
</dbReference>
<dbReference type="SUPFAM" id="SSF56436">
    <property type="entry name" value="C-type lectin-like"/>
    <property type="match status" value="3"/>
</dbReference>
<evidence type="ECO:0000259" key="1">
    <source>
        <dbReference type="PROSITE" id="PS50041"/>
    </source>
</evidence>
<accession>A0A8K0G7B3</accession>
<evidence type="ECO:0000313" key="3">
    <source>
        <dbReference type="Proteomes" id="UP000801492"/>
    </source>
</evidence>
<dbReference type="EMBL" id="VTPC01007152">
    <property type="protein sequence ID" value="KAF2894300.1"/>
    <property type="molecule type" value="Genomic_DNA"/>
</dbReference>
<feature type="domain" description="C-type lectin" evidence="1">
    <location>
        <begin position="303"/>
        <end position="434"/>
    </location>
</feature>
<dbReference type="SMART" id="SM00034">
    <property type="entry name" value="CLECT"/>
    <property type="match status" value="2"/>
</dbReference>
<gene>
    <name evidence="2" type="ORF">ILUMI_11877</name>
</gene>
<dbReference type="InterPro" id="IPR001304">
    <property type="entry name" value="C-type_lectin-like"/>
</dbReference>
<dbReference type="InterPro" id="IPR016186">
    <property type="entry name" value="C-type_lectin-like/link_sf"/>
</dbReference>
<proteinExistence type="predicted"/>